<evidence type="ECO:0000313" key="2">
    <source>
        <dbReference type="Proteomes" id="UP000219338"/>
    </source>
</evidence>
<accession>A0A284RZS5</accession>
<name>A0A284RZS5_ARMOS</name>
<protein>
    <submittedName>
        <fullName evidence="1">Uncharacterized protein</fullName>
    </submittedName>
</protein>
<dbReference type="AlphaFoldDB" id="A0A284RZS5"/>
<dbReference type="Proteomes" id="UP000219338">
    <property type="component" value="Unassembled WGS sequence"/>
</dbReference>
<keyword evidence="2" id="KW-1185">Reference proteome</keyword>
<sequence length="300" mass="34179">MGISPPDYKSELRPVFDLYLLAILPSRSKMTTVSIAVATSEHDAWNANNRRLVLARVDAFHDQIFRALDGRPGVLAVRSLRHYPNHSHKTLKLFDANGVHLGSIHFGNARHANEWFPRPAIDIVLQRLRLILGHTLPNNVQYYPQDHVDRAQPYSALDFDVPAVPPLETVRYSFWRPNSAMFNLKISEIQAPRRAIQDESPISQRSKPCDFTSTFTVFGPGSRVRSCVKNLCHPRSNLPRSKPRGEQCHAFLWISTSVRLWLMMAHLECILSSSKLAYSCKTQFLRRNNISISGEREMVA</sequence>
<evidence type="ECO:0000313" key="1">
    <source>
        <dbReference type="EMBL" id="SJL14264.1"/>
    </source>
</evidence>
<dbReference type="EMBL" id="FUEG01000023">
    <property type="protein sequence ID" value="SJL14264.1"/>
    <property type="molecule type" value="Genomic_DNA"/>
</dbReference>
<organism evidence="1 2">
    <name type="scientific">Armillaria ostoyae</name>
    <name type="common">Armillaria root rot fungus</name>
    <dbReference type="NCBI Taxonomy" id="47428"/>
    <lineage>
        <taxon>Eukaryota</taxon>
        <taxon>Fungi</taxon>
        <taxon>Dikarya</taxon>
        <taxon>Basidiomycota</taxon>
        <taxon>Agaricomycotina</taxon>
        <taxon>Agaricomycetes</taxon>
        <taxon>Agaricomycetidae</taxon>
        <taxon>Agaricales</taxon>
        <taxon>Marasmiineae</taxon>
        <taxon>Physalacriaceae</taxon>
        <taxon>Armillaria</taxon>
    </lineage>
</organism>
<gene>
    <name evidence="1" type="ORF">ARMOST_17720</name>
</gene>
<reference evidence="2" key="1">
    <citation type="journal article" date="2017" name="Nat. Ecol. Evol.">
        <title>Genome expansion and lineage-specific genetic innovations in the forest pathogenic fungi Armillaria.</title>
        <authorList>
            <person name="Sipos G."/>
            <person name="Prasanna A.N."/>
            <person name="Walter M.C."/>
            <person name="O'Connor E."/>
            <person name="Balint B."/>
            <person name="Krizsan K."/>
            <person name="Kiss B."/>
            <person name="Hess J."/>
            <person name="Varga T."/>
            <person name="Slot J."/>
            <person name="Riley R."/>
            <person name="Boka B."/>
            <person name="Rigling D."/>
            <person name="Barry K."/>
            <person name="Lee J."/>
            <person name="Mihaltcheva S."/>
            <person name="LaButti K."/>
            <person name="Lipzen A."/>
            <person name="Waldron R."/>
            <person name="Moloney N.M."/>
            <person name="Sperisen C."/>
            <person name="Kredics L."/>
            <person name="Vagvoelgyi C."/>
            <person name="Patrignani A."/>
            <person name="Fitzpatrick D."/>
            <person name="Nagy I."/>
            <person name="Doyle S."/>
            <person name="Anderson J.B."/>
            <person name="Grigoriev I.V."/>
            <person name="Gueldener U."/>
            <person name="Muensterkoetter M."/>
            <person name="Nagy L.G."/>
        </authorList>
    </citation>
    <scope>NUCLEOTIDE SEQUENCE [LARGE SCALE GENOMIC DNA]</scope>
    <source>
        <strain evidence="2">C18/9</strain>
    </source>
</reference>
<proteinExistence type="predicted"/>